<accession>A0ABW5BYU1</accession>
<evidence type="ECO:0000313" key="3">
    <source>
        <dbReference type="Proteomes" id="UP001597318"/>
    </source>
</evidence>
<feature type="coiled-coil region" evidence="1">
    <location>
        <begin position="18"/>
        <end position="45"/>
    </location>
</feature>
<evidence type="ECO:0008006" key="4">
    <source>
        <dbReference type="Google" id="ProtNLM"/>
    </source>
</evidence>
<reference evidence="3" key="1">
    <citation type="journal article" date="2019" name="Int. J. Syst. Evol. Microbiol.">
        <title>The Global Catalogue of Microorganisms (GCM) 10K type strain sequencing project: providing services to taxonomists for standard genome sequencing and annotation.</title>
        <authorList>
            <consortium name="The Broad Institute Genomics Platform"/>
            <consortium name="The Broad Institute Genome Sequencing Center for Infectious Disease"/>
            <person name="Wu L."/>
            <person name="Ma J."/>
        </authorList>
    </citation>
    <scope>NUCLEOTIDE SEQUENCE [LARGE SCALE GENOMIC DNA]</scope>
    <source>
        <strain evidence="3">CGMCC 1.15474</strain>
    </source>
</reference>
<dbReference type="RefSeq" id="WP_247338931.1">
    <property type="nucleotide sequence ID" value="NZ_CP095550.1"/>
</dbReference>
<evidence type="ECO:0000313" key="2">
    <source>
        <dbReference type="EMBL" id="MFD2215323.1"/>
    </source>
</evidence>
<comment type="caution">
    <text evidence="2">The sequence shown here is derived from an EMBL/GenBank/DDBJ whole genome shotgun (WGS) entry which is preliminary data.</text>
</comment>
<dbReference type="SUPFAM" id="SSF52200">
    <property type="entry name" value="Toll/Interleukin receptor TIR domain"/>
    <property type="match status" value="1"/>
</dbReference>
<dbReference type="EMBL" id="JBHUIK010000003">
    <property type="protein sequence ID" value="MFD2215323.1"/>
    <property type="molecule type" value="Genomic_DNA"/>
</dbReference>
<sequence length="309" mass="37134">MKITLIENVLYKYLNIFISDLMDILKRLEDKESTLDERLKRIINEDSIKEISENDSRVIVNILNIILKLDQLPTEQIRVSVLERHGNDIFLLTSKELGIYDKSEIEILDQVRVYYQSRLIMMLTFKFKKYFNRSRYDVFLSHSSIDAREIMGLKLLLLYEHDLTSYVDWLDDYQLNYLRATQKIISIFSEYLSEKENSQLYNLEVSFERENFIKEYSNEEITEKILKALKNSDNFFYIDSKNSRYSNWMPFELGYAQAQLNKPIYRILIQYKRTRRGSLKYSSFLSDIQLIEDIDRIVVFLIFGFQYKN</sequence>
<organism evidence="2 3">
    <name type="scientific">Metabacillus endolithicus</name>
    <dbReference type="NCBI Taxonomy" id="1535204"/>
    <lineage>
        <taxon>Bacteria</taxon>
        <taxon>Bacillati</taxon>
        <taxon>Bacillota</taxon>
        <taxon>Bacilli</taxon>
        <taxon>Bacillales</taxon>
        <taxon>Bacillaceae</taxon>
        <taxon>Metabacillus</taxon>
    </lineage>
</organism>
<keyword evidence="3" id="KW-1185">Reference proteome</keyword>
<evidence type="ECO:0000256" key="1">
    <source>
        <dbReference type="SAM" id="Coils"/>
    </source>
</evidence>
<dbReference type="Gene3D" id="3.40.50.10140">
    <property type="entry name" value="Toll/interleukin-1 receptor homology (TIR) domain"/>
    <property type="match status" value="1"/>
</dbReference>
<protein>
    <recommendedName>
        <fullName evidence="4">TIR domain-containing protein</fullName>
    </recommendedName>
</protein>
<dbReference type="Proteomes" id="UP001597318">
    <property type="component" value="Unassembled WGS sequence"/>
</dbReference>
<proteinExistence type="predicted"/>
<dbReference type="InterPro" id="IPR035897">
    <property type="entry name" value="Toll_tir_struct_dom_sf"/>
</dbReference>
<keyword evidence="1" id="KW-0175">Coiled coil</keyword>
<gene>
    <name evidence="2" type="ORF">ACFSKK_16645</name>
</gene>
<name>A0ABW5BYU1_9BACI</name>